<keyword evidence="3" id="KW-1185">Reference proteome</keyword>
<proteinExistence type="predicted"/>
<dbReference type="Pfam" id="PF00567">
    <property type="entry name" value="TUDOR"/>
    <property type="match status" value="1"/>
</dbReference>
<accession>A0ABN7NUX7</accession>
<dbReference type="PANTHER" id="PTHR22948">
    <property type="entry name" value="TUDOR DOMAIN CONTAINING PROTEIN"/>
    <property type="match status" value="1"/>
</dbReference>
<name>A0ABN7NUX7_TIMPD</name>
<dbReference type="InterPro" id="IPR002999">
    <property type="entry name" value="Tudor"/>
</dbReference>
<evidence type="ECO:0000313" key="2">
    <source>
        <dbReference type="EMBL" id="CAG2057404.1"/>
    </source>
</evidence>
<gene>
    <name evidence="2" type="ORF">TPAB3V08_LOCUS4383</name>
</gene>
<dbReference type="PANTHER" id="PTHR22948:SF29">
    <property type="entry name" value="FI02030P-RELATED"/>
    <property type="match status" value="1"/>
</dbReference>
<organism evidence="2 3">
    <name type="scientific">Timema podura</name>
    <name type="common">Walking stick</name>
    <dbReference type="NCBI Taxonomy" id="61482"/>
    <lineage>
        <taxon>Eukaryota</taxon>
        <taxon>Metazoa</taxon>
        <taxon>Ecdysozoa</taxon>
        <taxon>Arthropoda</taxon>
        <taxon>Hexapoda</taxon>
        <taxon>Insecta</taxon>
        <taxon>Pterygota</taxon>
        <taxon>Neoptera</taxon>
        <taxon>Polyneoptera</taxon>
        <taxon>Phasmatodea</taxon>
        <taxon>Timematodea</taxon>
        <taxon>Timematoidea</taxon>
        <taxon>Timematidae</taxon>
        <taxon>Timema</taxon>
    </lineage>
</organism>
<dbReference type="Proteomes" id="UP001153148">
    <property type="component" value="Unassembled WGS sequence"/>
</dbReference>
<evidence type="ECO:0000259" key="1">
    <source>
        <dbReference type="Pfam" id="PF00567"/>
    </source>
</evidence>
<dbReference type="EMBL" id="CAJPIN010005358">
    <property type="protein sequence ID" value="CAG2057404.1"/>
    <property type="molecule type" value="Genomic_DNA"/>
</dbReference>
<dbReference type="InterPro" id="IPR035437">
    <property type="entry name" value="SNase_OB-fold_sf"/>
</dbReference>
<feature type="domain" description="Tudor" evidence="1">
    <location>
        <begin position="68"/>
        <end position="105"/>
    </location>
</feature>
<dbReference type="SUPFAM" id="SSF50199">
    <property type="entry name" value="Staphylococcal nuclease"/>
    <property type="match status" value="1"/>
</dbReference>
<dbReference type="Gene3D" id="2.40.50.90">
    <property type="match status" value="1"/>
</dbReference>
<comment type="caution">
    <text evidence="2">The sequence shown here is derived from an EMBL/GenBank/DDBJ whole genome shotgun (WGS) entry which is preliminary data.</text>
</comment>
<protein>
    <recommendedName>
        <fullName evidence="1">Tudor domain-containing protein</fullName>
    </recommendedName>
</protein>
<evidence type="ECO:0000313" key="3">
    <source>
        <dbReference type="Proteomes" id="UP001153148"/>
    </source>
</evidence>
<sequence>MQGVAKYELYGQAVDYNEIGFDTLEDLLLTVSESIVQIHYINNEMFVYPGKKNSDYDDPPPILPRQGVFFVDHGSTSLVKMKDLRYIHKDFADLPLQALLGKMSGIGPPYGQSNWPVEASKTFIKLLDSRPVVATVVEVNHKARSISALLVDTSSREDVVINQELVQLGLASVLPSLVNKVNQVELETEEDARGDQQLEESQTYEDTTTVISFVQAISSFYQ</sequence>
<dbReference type="InterPro" id="IPR050621">
    <property type="entry name" value="Tudor_domain_containing"/>
</dbReference>
<dbReference type="SUPFAM" id="SSF63748">
    <property type="entry name" value="Tudor/PWWP/MBT"/>
    <property type="match status" value="1"/>
</dbReference>
<reference evidence="2" key="1">
    <citation type="submission" date="2021-03" db="EMBL/GenBank/DDBJ databases">
        <authorList>
            <person name="Tran Van P."/>
        </authorList>
    </citation>
    <scope>NUCLEOTIDE SEQUENCE</scope>
</reference>